<organism evidence="2">
    <name type="scientific">viral metagenome</name>
    <dbReference type="NCBI Taxonomy" id="1070528"/>
    <lineage>
        <taxon>unclassified sequences</taxon>
        <taxon>metagenomes</taxon>
        <taxon>organismal metagenomes</taxon>
    </lineage>
</organism>
<dbReference type="AlphaFoldDB" id="A0A6C0FAR5"/>
<dbReference type="EMBL" id="MN738822">
    <property type="protein sequence ID" value="QHT37951.1"/>
    <property type="molecule type" value="Genomic_DNA"/>
</dbReference>
<feature type="transmembrane region" description="Helical" evidence="1">
    <location>
        <begin position="84"/>
        <end position="103"/>
    </location>
</feature>
<accession>A0A6C0FAR5</accession>
<proteinExistence type="predicted"/>
<feature type="transmembrane region" description="Helical" evidence="1">
    <location>
        <begin position="20"/>
        <end position="37"/>
    </location>
</feature>
<feature type="transmembrane region" description="Helical" evidence="1">
    <location>
        <begin position="44"/>
        <end position="64"/>
    </location>
</feature>
<keyword evidence="1" id="KW-0812">Transmembrane</keyword>
<name>A0A6C0FAR5_9ZZZZ</name>
<reference evidence="2" key="1">
    <citation type="journal article" date="2020" name="Nature">
        <title>Giant virus diversity and host interactions through global metagenomics.</title>
        <authorList>
            <person name="Schulz F."/>
            <person name="Roux S."/>
            <person name="Paez-Espino D."/>
            <person name="Jungbluth S."/>
            <person name="Walsh D.A."/>
            <person name="Denef V.J."/>
            <person name="McMahon K.D."/>
            <person name="Konstantinidis K.T."/>
            <person name="Eloe-Fadrosh E.A."/>
            <person name="Kyrpides N.C."/>
            <person name="Woyke T."/>
        </authorList>
    </citation>
    <scope>NUCLEOTIDE SEQUENCE</scope>
    <source>
        <strain evidence="2">GVMAG-S-ERX556049-19</strain>
    </source>
</reference>
<keyword evidence="1" id="KW-0472">Membrane</keyword>
<evidence type="ECO:0000313" key="2">
    <source>
        <dbReference type="EMBL" id="QHT37951.1"/>
    </source>
</evidence>
<protein>
    <submittedName>
        <fullName evidence="2">Uncharacterized protein</fullName>
    </submittedName>
</protein>
<evidence type="ECO:0000256" key="1">
    <source>
        <dbReference type="SAM" id="Phobius"/>
    </source>
</evidence>
<keyword evidence="1" id="KW-1133">Transmembrane helix</keyword>
<sequence length="108" mass="12315">MDTVMSKLQDFYKLSGLSRILDIALAVSYIYVAWIVVHYLSSHLYVKWCVPPTVMGFVMAPFLVPSPHCTALRWVITTGGQQIITMWTVIGTWLFNLAINYTIKTKND</sequence>